<protein>
    <submittedName>
        <fullName evidence="1">Uncharacterized protein</fullName>
    </submittedName>
</protein>
<dbReference type="Proteomes" id="UP000683925">
    <property type="component" value="Unassembled WGS sequence"/>
</dbReference>
<comment type="caution">
    <text evidence="1">The sequence shown here is derived from an EMBL/GenBank/DDBJ whole genome shotgun (WGS) entry which is preliminary data.</text>
</comment>
<dbReference type="EMBL" id="CAJJDP010000005">
    <property type="protein sequence ID" value="CAD8135554.1"/>
    <property type="molecule type" value="Genomic_DNA"/>
</dbReference>
<sequence length="369" mass="44020">MEIEQEEQNIQELIASQTSIINVRTQVDLEQYFQNINIRLKKEYLKNNHLRNCYLDIFEKDSIQRKQCSTTELLINLFKTSYSEFMNKQIDNIGIIKLFIEDNIDAFITGSLIPPQQVWHDYKILILAIIIKIMRMKSSTGQLIYECMVAQIYAKLGCIFQDEVPYIPEFKDYFEWYFWSDDRNKYLEINELTEDQQRQLRIVSIIRKYSFLLWSLLWIDPNQILSINPDLQQFRQEQKIPAYRYLNKDRQMFAILVFKFVQCNTFAFVPALNALYDVVQDKKILLPIFNMFQDKLSNDGLLESLLDDLGPLKELAKYEFFVYPQVHDKGLIRIVQGKLKLLLDEGSQTENDFYAKLFLNDQRPTFYQD</sequence>
<keyword evidence="2" id="KW-1185">Reference proteome</keyword>
<reference evidence="1" key="1">
    <citation type="submission" date="2021-01" db="EMBL/GenBank/DDBJ databases">
        <authorList>
            <consortium name="Genoscope - CEA"/>
            <person name="William W."/>
        </authorList>
    </citation>
    <scope>NUCLEOTIDE SEQUENCE</scope>
</reference>
<evidence type="ECO:0000313" key="2">
    <source>
        <dbReference type="Proteomes" id="UP000683925"/>
    </source>
</evidence>
<accession>A0A8S1S9H1</accession>
<name>A0A8S1S9H1_PAROT</name>
<dbReference type="OrthoDB" id="10323726at2759"/>
<gene>
    <name evidence="1" type="ORF">POCTA_138.1.T0060447</name>
</gene>
<dbReference type="AlphaFoldDB" id="A0A8S1S9H1"/>
<proteinExistence type="predicted"/>
<dbReference type="OMA" id="CYLDIFE"/>
<evidence type="ECO:0000313" key="1">
    <source>
        <dbReference type="EMBL" id="CAD8135554.1"/>
    </source>
</evidence>
<organism evidence="1 2">
    <name type="scientific">Paramecium octaurelia</name>
    <dbReference type="NCBI Taxonomy" id="43137"/>
    <lineage>
        <taxon>Eukaryota</taxon>
        <taxon>Sar</taxon>
        <taxon>Alveolata</taxon>
        <taxon>Ciliophora</taxon>
        <taxon>Intramacronucleata</taxon>
        <taxon>Oligohymenophorea</taxon>
        <taxon>Peniculida</taxon>
        <taxon>Parameciidae</taxon>
        <taxon>Paramecium</taxon>
    </lineage>
</organism>